<dbReference type="InterPro" id="IPR005303">
    <property type="entry name" value="MOCOS_middle"/>
</dbReference>
<gene>
    <name evidence="2" type="ORF">AWB67_05079</name>
</gene>
<dbReference type="Pfam" id="PF03473">
    <property type="entry name" value="MOSC"/>
    <property type="match status" value="1"/>
</dbReference>
<dbReference type="InterPro" id="IPR005302">
    <property type="entry name" value="MoCF_Sase_C"/>
</dbReference>
<dbReference type="Proteomes" id="UP000054925">
    <property type="component" value="Unassembled WGS sequence"/>
</dbReference>
<name>A0A158K8A9_9BURK</name>
<dbReference type="InterPro" id="IPR011037">
    <property type="entry name" value="Pyrv_Knase-like_insert_dom_sf"/>
</dbReference>
<dbReference type="EMBL" id="FCOL02000041">
    <property type="protein sequence ID" value="SAL77368.1"/>
    <property type="molecule type" value="Genomic_DNA"/>
</dbReference>
<dbReference type="AlphaFoldDB" id="A0A158K8A9"/>
<dbReference type="PROSITE" id="PS51340">
    <property type="entry name" value="MOSC"/>
    <property type="match status" value="1"/>
</dbReference>
<dbReference type="Pfam" id="PF03476">
    <property type="entry name" value="MOSC_N"/>
    <property type="match status" value="1"/>
</dbReference>
<comment type="caution">
    <text evidence="2">The sequence shown here is derived from an EMBL/GenBank/DDBJ whole genome shotgun (WGS) entry which is preliminary data.</text>
</comment>
<dbReference type="PANTHER" id="PTHR36930:SF1">
    <property type="entry name" value="MOSC DOMAIN-CONTAINING PROTEIN"/>
    <property type="match status" value="1"/>
</dbReference>
<dbReference type="OrthoDB" id="581532at2"/>
<dbReference type="PANTHER" id="PTHR36930">
    <property type="entry name" value="METAL-SULFUR CLUSTER BIOSYNTHESIS PROTEINS YUAD-RELATED"/>
    <property type="match status" value="1"/>
</dbReference>
<sequence>MFVHSLNRYPIKGLSAERLPSVDLIAARGFPLDRAFAITDGSFMFNPQQPTPEPKTKFLMLAKYERLAKLKTRYLEDSGELEVRHGDATNRYDLSSDAGRESVAAFVRDFLATPLPGEPKVVHAPDHQFTDVSVHSVALMRSISLINLETVRDLGERVGIELDPIRFRANLYFEGAPAWSEMEWLGRELVIGDARLKVVRRTKRCAATSVDPATGERGFNLPLAIREYVLHGDLGVYAEVVKGGAISPNDVIELVSDDEAEPAAGD</sequence>
<keyword evidence="3" id="KW-1185">Reference proteome</keyword>
<dbReference type="GO" id="GO:0030151">
    <property type="term" value="F:molybdenum ion binding"/>
    <property type="evidence" value="ECO:0007669"/>
    <property type="project" value="InterPro"/>
</dbReference>
<dbReference type="RefSeq" id="WP_087658942.1">
    <property type="nucleotide sequence ID" value="NZ_FCOL02000041.1"/>
</dbReference>
<accession>A0A158K8A9</accession>
<dbReference type="InterPro" id="IPR052716">
    <property type="entry name" value="MOSC_domain"/>
</dbReference>
<protein>
    <submittedName>
        <fullName evidence="2">MOSC domain protein</fullName>
    </submittedName>
</protein>
<evidence type="ECO:0000313" key="2">
    <source>
        <dbReference type="EMBL" id="SAL77368.1"/>
    </source>
</evidence>
<evidence type="ECO:0000313" key="3">
    <source>
        <dbReference type="Proteomes" id="UP000054925"/>
    </source>
</evidence>
<proteinExistence type="predicted"/>
<feature type="domain" description="MOSC" evidence="1">
    <location>
        <begin position="100"/>
        <end position="255"/>
    </location>
</feature>
<evidence type="ECO:0000259" key="1">
    <source>
        <dbReference type="PROSITE" id="PS51340"/>
    </source>
</evidence>
<dbReference type="Gene3D" id="2.40.33.20">
    <property type="entry name" value="PK beta-barrel domain-like"/>
    <property type="match status" value="1"/>
</dbReference>
<dbReference type="SUPFAM" id="SSF50800">
    <property type="entry name" value="PK beta-barrel domain-like"/>
    <property type="match status" value="1"/>
</dbReference>
<dbReference type="GO" id="GO:0003824">
    <property type="term" value="F:catalytic activity"/>
    <property type="evidence" value="ECO:0007669"/>
    <property type="project" value="InterPro"/>
</dbReference>
<organism evidence="2 3">
    <name type="scientific">Caballeronia terrestris</name>
    <dbReference type="NCBI Taxonomy" id="1226301"/>
    <lineage>
        <taxon>Bacteria</taxon>
        <taxon>Pseudomonadati</taxon>
        <taxon>Pseudomonadota</taxon>
        <taxon>Betaproteobacteria</taxon>
        <taxon>Burkholderiales</taxon>
        <taxon>Burkholderiaceae</taxon>
        <taxon>Caballeronia</taxon>
    </lineage>
</organism>
<reference evidence="2" key="1">
    <citation type="submission" date="2016-01" db="EMBL/GenBank/DDBJ databases">
        <authorList>
            <person name="Peeters C."/>
        </authorList>
    </citation>
    <scope>NUCLEOTIDE SEQUENCE [LARGE SCALE GENOMIC DNA]</scope>
    <source>
        <strain evidence="2">LMG 22937</strain>
    </source>
</reference>
<dbReference type="GO" id="GO:0030170">
    <property type="term" value="F:pyridoxal phosphate binding"/>
    <property type="evidence" value="ECO:0007669"/>
    <property type="project" value="InterPro"/>
</dbReference>